<dbReference type="EnsemblPlants" id="KQK02396">
    <property type="protein sequence ID" value="KQK02396"/>
    <property type="gene ID" value="BRADI_2g01185v3"/>
</dbReference>
<dbReference type="FunCoup" id="A0A0Q3IQ71">
    <property type="interactions" value="13"/>
</dbReference>
<reference evidence="3" key="2">
    <citation type="submission" date="2017-06" db="EMBL/GenBank/DDBJ databases">
        <title>WGS assembly of Brachypodium distachyon.</title>
        <authorList>
            <consortium name="The International Brachypodium Initiative"/>
            <person name="Lucas S."/>
            <person name="Harmon-Smith M."/>
            <person name="Lail K."/>
            <person name="Tice H."/>
            <person name="Grimwood J."/>
            <person name="Bruce D."/>
            <person name="Barry K."/>
            <person name="Shu S."/>
            <person name="Lindquist E."/>
            <person name="Wang M."/>
            <person name="Pitluck S."/>
            <person name="Vogel J.P."/>
            <person name="Garvin D.F."/>
            <person name="Mockler T.C."/>
            <person name="Schmutz J."/>
            <person name="Rokhsar D."/>
            <person name="Bevan M.W."/>
        </authorList>
    </citation>
    <scope>NUCLEOTIDE SEQUENCE</scope>
    <source>
        <strain evidence="3">Bd21</strain>
    </source>
</reference>
<reference evidence="4" key="3">
    <citation type="submission" date="2018-08" db="UniProtKB">
        <authorList>
            <consortium name="EnsemblPlants"/>
        </authorList>
    </citation>
    <scope>IDENTIFICATION</scope>
    <source>
        <strain evidence="4">cv. Bd21</strain>
    </source>
</reference>
<evidence type="ECO:0000313" key="5">
    <source>
        <dbReference type="Proteomes" id="UP000008810"/>
    </source>
</evidence>
<dbReference type="Pfam" id="PF00646">
    <property type="entry name" value="F-box"/>
    <property type="match status" value="1"/>
</dbReference>
<dbReference type="Gramene" id="KQK02396">
    <property type="protein sequence ID" value="KQK02396"/>
    <property type="gene ID" value="BRADI_2g01185v3"/>
</dbReference>
<sequence>MRGYWPNIVPRPNNITRPGTVSGPNTSSRVYNQKKKSNPIQSKSVETVSAGGGEMARSLPAAVVSLPDEDDLLREILLRLPPQPSSLPRASAVCKRWRAVATDPKFLECFRSRHREPPLLGYYEWTDEGIIFSSVLDPPDRIHPQRFGLGDNSRNGMLGCRHGRVLVREFPRNKIWVLDPVTGELCGLDAPREFNPVAFFVKGAVLCAAADRSHVHGSCHSSPFKVVLVCIYGYWDPSRPIAFVYSSETGVWHNLPLAKAPSEQYHFANSGVVVGNVLYWSSMSTIGHMLSCSTPPAVLDTALVKIVEIDLDGQSLAVTKGPPSMKGSSSHQVIKAEDGDIGVAMLSYPNMEIWQRKVNCHGHATWLWHKTVDMDTILAPPPQITGARTSKEILDYDEDNGVFFLCVDTYVYMVQLEAMQSRKLSEKLSYVQVFHPFKSFYTPGWSGRQSSATASPKSVSVHQDTAAAAAPCTALASTAAAADSSRSSTAAAAAASDSTGAAESGPSRGWWMRWTCWWMPPSTTSPTDN</sequence>
<keyword evidence="5" id="KW-1185">Reference proteome</keyword>
<feature type="compositionally biased region" description="Polar residues" evidence="1">
    <location>
        <begin position="38"/>
        <end position="47"/>
    </location>
</feature>
<dbReference type="EMBL" id="CM000881">
    <property type="protein sequence ID" value="KQK02396.2"/>
    <property type="molecule type" value="Genomic_DNA"/>
</dbReference>
<feature type="region of interest" description="Disordered" evidence="1">
    <location>
        <begin position="1"/>
        <end position="51"/>
    </location>
</feature>
<dbReference type="InterPro" id="IPR036047">
    <property type="entry name" value="F-box-like_dom_sf"/>
</dbReference>
<protein>
    <recommendedName>
        <fullName evidence="2">F-box domain-containing protein</fullName>
    </recommendedName>
</protein>
<dbReference type="InParanoid" id="A0A0Q3IQ71"/>
<dbReference type="PANTHER" id="PTHR32133:SF369">
    <property type="entry name" value="F-BOX DOMAIN-CONTAINING PROTEIN"/>
    <property type="match status" value="1"/>
</dbReference>
<feature type="domain" description="F-box" evidence="2">
    <location>
        <begin position="70"/>
        <end position="107"/>
    </location>
</feature>
<dbReference type="STRING" id="15368.A0A0Q3IQ71"/>
<dbReference type="AlphaFoldDB" id="A0A0Q3IQ71"/>
<reference evidence="3 4" key="1">
    <citation type="journal article" date="2010" name="Nature">
        <title>Genome sequencing and analysis of the model grass Brachypodium distachyon.</title>
        <authorList>
            <consortium name="International Brachypodium Initiative"/>
        </authorList>
    </citation>
    <scope>NUCLEOTIDE SEQUENCE [LARGE SCALE GENOMIC DNA]</scope>
    <source>
        <strain evidence="3 4">Bd21</strain>
    </source>
</reference>
<evidence type="ECO:0000259" key="2">
    <source>
        <dbReference type="Pfam" id="PF00646"/>
    </source>
</evidence>
<dbReference type="Proteomes" id="UP000008810">
    <property type="component" value="Chromosome 2"/>
</dbReference>
<dbReference type="ExpressionAtlas" id="A0A0Q3IQ71">
    <property type="expression patterns" value="baseline"/>
</dbReference>
<dbReference type="SUPFAM" id="SSF81383">
    <property type="entry name" value="F-box domain"/>
    <property type="match status" value="1"/>
</dbReference>
<gene>
    <name evidence="3" type="ORF">BRADI_2g01185v3</name>
</gene>
<proteinExistence type="predicted"/>
<evidence type="ECO:0000256" key="1">
    <source>
        <dbReference type="SAM" id="MobiDB-lite"/>
    </source>
</evidence>
<accession>A0A0Q3IQ71</accession>
<evidence type="ECO:0000313" key="4">
    <source>
        <dbReference type="EnsemblPlants" id="KQK02396"/>
    </source>
</evidence>
<dbReference type="InterPro" id="IPR001810">
    <property type="entry name" value="F-box_dom"/>
</dbReference>
<dbReference type="PANTHER" id="PTHR32133">
    <property type="entry name" value="OS07G0120400 PROTEIN"/>
    <property type="match status" value="1"/>
</dbReference>
<feature type="compositionally biased region" description="Polar residues" evidence="1">
    <location>
        <begin position="13"/>
        <end position="31"/>
    </location>
</feature>
<organism evidence="3">
    <name type="scientific">Brachypodium distachyon</name>
    <name type="common">Purple false brome</name>
    <name type="synonym">Trachynia distachya</name>
    <dbReference type="NCBI Taxonomy" id="15368"/>
    <lineage>
        <taxon>Eukaryota</taxon>
        <taxon>Viridiplantae</taxon>
        <taxon>Streptophyta</taxon>
        <taxon>Embryophyta</taxon>
        <taxon>Tracheophyta</taxon>
        <taxon>Spermatophyta</taxon>
        <taxon>Magnoliopsida</taxon>
        <taxon>Liliopsida</taxon>
        <taxon>Poales</taxon>
        <taxon>Poaceae</taxon>
        <taxon>BOP clade</taxon>
        <taxon>Pooideae</taxon>
        <taxon>Stipodae</taxon>
        <taxon>Brachypodieae</taxon>
        <taxon>Brachypodium</taxon>
    </lineage>
</organism>
<name>A0A0Q3IQ71_BRADI</name>
<dbReference type="Gene3D" id="1.20.1280.50">
    <property type="match status" value="1"/>
</dbReference>
<evidence type="ECO:0000313" key="3">
    <source>
        <dbReference type="EMBL" id="KQK02396.2"/>
    </source>
</evidence>